<feature type="non-terminal residue" evidence="2">
    <location>
        <position position="57"/>
    </location>
</feature>
<evidence type="ECO:0000313" key="3">
    <source>
        <dbReference type="Proteomes" id="UP000335636"/>
    </source>
</evidence>
<keyword evidence="3" id="KW-1185">Reference proteome</keyword>
<comment type="caution">
    <text evidence="2">The sequence shown here is derived from an EMBL/GenBank/DDBJ whole genome shotgun (WGS) entry which is preliminary data.</text>
</comment>
<evidence type="ECO:0000256" key="1">
    <source>
        <dbReference type="SAM" id="MobiDB-lite"/>
    </source>
</evidence>
<proteinExistence type="predicted"/>
<feature type="region of interest" description="Disordered" evidence="1">
    <location>
        <begin position="1"/>
        <end position="20"/>
    </location>
</feature>
<evidence type="ECO:0000313" key="2">
    <source>
        <dbReference type="EMBL" id="VTJ92036.1"/>
    </source>
</evidence>
<organism evidence="2 3">
    <name type="scientific">Marmota monax</name>
    <name type="common">Woodchuck</name>
    <dbReference type="NCBI Taxonomy" id="9995"/>
    <lineage>
        <taxon>Eukaryota</taxon>
        <taxon>Metazoa</taxon>
        <taxon>Chordata</taxon>
        <taxon>Craniata</taxon>
        <taxon>Vertebrata</taxon>
        <taxon>Euteleostomi</taxon>
        <taxon>Mammalia</taxon>
        <taxon>Eutheria</taxon>
        <taxon>Euarchontoglires</taxon>
        <taxon>Glires</taxon>
        <taxon>Rodentia</taxon>
        <taxon>Sciuromorpha</taxon>
        <taxon>Sciuridae</taxon>
        <taxon>Xerinae</taxon>
        <taxon>Marmotini</taxon>
        <taxon>Marmota</taxon>
    </lineage>
</organism>
<dbReference type="AlphaFoldDB" id="A0A5E4DD07"/>
<reference evidence="2" key="1">
    <citation type="submission" date="2019-04" db="EMBL/GenBank/DDBJ databases">
        <authorList>
            <person name="Alioto T."/>
            <person name="Alioto T."/>
        </authorList>
    </citation>
    <scope>NUCLEOTIDE SEQUENCE [LARGE SCALE GENOMIC DNA]</scope>
</reference>
<protein>
    <submittedName>
        <fullName evidence="2">Uncharacterized protein</fullName>
    </submittedName>
</protein>
<accession>A0A5E4DD07</accession>
<dbReference type="Proteomes" id="UP000335636">
    <property type="component" value="Unassembled WGS sequence"/>
</dbReference>
<sequence length="57" mass="6084">MQEVDELLETPGDLETLTSSQKHNVATHLLTGLESALTHLSRGLPEGTATFNYSAGT</sequence>
<dbReference type="EMBL" id="CABDUW010013189">
    <property type="protein sequence ID" value="VTJ92036.1"/>
    <property type="molecule type" value="Genomic_DNA"/>
</dbReference>
<name>A0A5E4DD07_MARMO</name>
<gene>
    <name evidence="2" type="ORF">MONAX_5E014769</name>
</gene>